<evidence type="ECO:0000313" key="2">
    <source>
        <dbReference type="Proteomes" id="UP000000753"/>
    </source>
</evidence>
<name>B8CTS4_SHEPW</name>
<proteinExistence type="predicted"/>
<protein>
    <submittedName>
        <fullName evidence="1">Uncharacterized protein</fullName>
    </submittedName>
</protein>
<keyword evidence="2" id="KW-1185">Reference proteome</keyword>
<dbReference type="Proteomes" id="UP000000753">
    <property type="component" value="Chromosome"/>
</dbReference>
<dbReference type="RefSeq" id="WP_020914648.1">
    <property type="nucleotide sequence ID" value="NC_011566.1"/>
</dbReference>
<organism evidence="1 2">
    <name type="scientific">Shewanella piezotolerans (strain WP3 / JCM 13877)</name>
    <dbReference type="NCBI Taxonomy" id="225849"/>
    <lineage>
        <taxon>Bacteria</taxon>
        <taxon>Pseudomonadati</taxon>
        <taxon>Pseudomonadota</taxon>
        <taxon>Gammaproteobacteria</taxon>
        <taxon>Alteromonadales</taxon>
        <taxon>Shewanellaceae</taxon>
        <taxon>Shewanella</taxon>
    </lineage>
</organism>
<dbReference type="EMBL" id="CP000472">
    <property type="protein sequence ID" value="ACJ31318.1"/>
    <property type="molecule type" value="Genomic_DNA"/>
</dbReference>
<gene>
    <name evidence="1" type="ordered locus">swp_4682</name>
</gene>
<reference evidence="1 2" key="1">
    <citation type="journal article" date="2008" name="PLoS ONE">
        <title>Environmental adaptation: genomic analysis of the piezotolerant and psychrotolerant deep-sea iron reducing bacterium Shewanella piezotolerans WP3.</title>
        <authorList>
            <person name="Wang F."/>
            <person name="Wang J."/>
            <person name="Jian H."/>
            <person name="Zhang B."/>
            <person name="Li S."/>
            <person name="Wang F."/>
            <person name="Zeng X."/>
            <person name="Gao L."/>
            <person name="Bartlett D.H."/>
            <person name="Yu J."/>
            <person name="Hu S."/>
            <person name="Xiao X."/>
        </authorList>
    </citation>
    <scope>NUCLEOTIDE SEQUENCE [LARGE SCALE GENOMIC DNA]</scope>
    <source>
        <strain evidence="2">WP3 / JCM 13877</strain>
    </source>
</reference>
<evidence type="ECO:0000313" key="1">
    <source>
        <dbReference type="EMBL" id="ACJ31318.1"/>
    </source>
</evidence>
<sequence>MNKDDAYKNAYPLVAGLVDRQMLACRPVIELYSSRFTEKQHLQYIAFVLGVIENHCKEELSVLVNEFKLTDFLIYYEDKIGGGLLYHWKEMLVNETFHRERSLGYDSVNMITESNRNPEDVSKEYLIKALNINV</sequence>
<accession>B8CTS4</accession>
<dbReference type="AlphaFoldDB" id="B8CTS4"/>
<dbReference type="KEGG" id="swp:swp_4682"/>
<dbReference type="HOGENOM" id="CLU_1894768_0_0_6"/>